<sequence length="92" mass="10201">QTKDVKVTWGMIGGGGRYMVGVPTLWTETSPIYPVGDWMYDGTHCRGANLIQKITDGDELECYNCGFIVCSLGDCDNTKIHHLSQFPPESFP</sequence>
<gene>
    <name evidence="1" type="ORF">NPIL_456041</name>
</gene>
<evidence type="ECO:0000313" key="1">
    <source>
        <dbReference type="EMBL" id="GFT67117.1"/>
    </source>
</evidence>
<accession>A0A8X6PJA1</accession>
<feature type="non-terminal residue" evidence="1">
    <location>
        <position position="1"/>
    </location>
</feature>
<dbReference type="EMBL" id="BMAW01069056">
    <property type="protein sequence ID" value="GFT67117.1"/>
    <property type="molecule type" value="Genomic_DNA"/>
</dbReference>
<reference evidence="1" key="1">
    <citation type="submission" date="2020-08" db="EMBL/GenBank/DDBJ databases">
        <title>Multicomponent nature underlies the extraordinary mechanical properties of spider dragline silk.</title>
        <authorList>
            <person name="Kono N."/>
            <person name="Nakamura H."/>
            <person name="Mori M."/>
            <person name="Yoshida Y."/>
            <person name="Ohtoshi R."/>
            <person name="Malay A.D."/>
            <person name="Moran D.A.P."/>
            <person name="Tomita M."/>
            <person name="Numata K."/>
            <person name="Arakawa K."/>
        </authorList>
    </citation>
    <scope>NUCLEOTIDE SEQUENCE</scope>
</reference>
<comment type="caution">
    <text evidence="1">The sequence shown here is derived from an EMBL/GenBank/DDBJ whole genome shotgun (WGS) entry which is preliminary data.</text>
</comment>
<proteinExistence type="predicted"/>
<evidence type="ECO:0000313" key="2">
    <source>
        <dbReference type="Proteomes" id="UP000887013"/>
    </source>
</evidence>
<protein>
    <submittedName>
        <fullName evidence="1">Uncharacterized protein</fullName>
    </submittedName>
</protein>
<dbReference type="AlphaFoldDB" id="A0A8X6PJA1"/>
<dbReference type="Proteomes" id="UP000887013">
    <property type="component" value="Unassembled WGS sequence"/>
</dbReference>
<organism evidence="1 2">
    <name type="scientific">Nephila pilipes</name>
    <name type="common">Giant wood spider</name>
    <name type="synonym">Nephila maculata</name>
    <dbReference type="NCBI Taxonomy" id="299642"/>
    <lineage>
        <taxon>Eukaryota</taxon>
        <taxon>Metazoa</taxon>
        <taxon>Ecdysozoa</taxon>
        <taxon>Arthropoda</taxon>
        <taxon>Chelicerata</taxon>
        <taxon>Arachnida</taxon>
        <taxon>Araneae</taxon>
        <taxon>Araneomorphae</taxon>
        <taxon>Entelegynae</taxon>
        <taxon>Araneoidea</taxon>
        <taxon>Nephilidae</taxon>
        <taxon>Nephila</taxon>
    </lineage>
</organism>
<keyword evidence="2" id="KW-1185">Reference proteome</keyword>
<name>A0A8X6PJA1_NEPPI</name>